<dbReference type="PROSITE" id="PS50011">
    <property type="entry name" value="PROTEIN_KINASE_DOM"/>
    <property type="match status" value="1"/>
</dbReference>
<feature type="domain" description="Protein kinase" evidence="10">
    <location>
        <begin position="158"/>
        <end position="440"/>
    </location>
</feature>
<dbReference type="EMBL" id="WRPP01000002">
    <property type="protein sequence ID" value="MVU77745.1"/>
    <property type="molecule type" value="Genomic_DNA"/>
</dbReference>
<proteinExistence type="predicted"/>
<dbReference type="RefSeq" id="WP_157387397.1">
    <property type="nucleotide sequence ID" value="NZ_WRPP01000002.1"/>
</dbReference>
<dbReference type="InterPro" id="IPR011990">
    <property type="entry name" value="TPR-like_helical_dom_sf"/>
</dbReference>
<feature type="compositionally biased region" description="Low complexity" evidence="9">
    <location>
        <begin position="64"/>
        <end position="81"/>
    </location>
</feature>
<keyword evidence="3" id="KW-0808">Transferase</keyword>
<reference evidence="11 12" key="1">
    <citation type="submission" date="2019-12" db="EMBL/GenBank/DDBJ databases">
        <title>Nocardia sp. nov. ET3-3 isolated from soil.</title>
        <authorList>
            <person name="Kanchanasin P."/>
            <person name="Tanasupawat S."/>
            <person name="Yuki M."/>
            <person name="Kudo T."/>
        </authorList>
    </citation>
    <scope>NUCLEOTIDE SEQUENCE [LARGE SCALE GENOMIC DNA]</scope>
    <source>
        <strain evidence="11 12">ET3-3</strain>
    </source>
</reference>
<dbReference type="InterPro" id="IPR011009">
    <property type="entry name" value="Kinase-like_dom_sf"/>
</dbReference>
<evidence type="ECO:0000256" key="9">
    <source>
        <dbReference type="SAM" id="MobiDB-lite"/>
    </source>
</evidence>
<dbReference type="GO" id="GO:0005524">
    <property type="term" value="F:ATP binding"/>
    <property type="evidence" value="ECO:0007669"/>
    <property type="project" value="UniProtKB-KW"/>
</dbReference>
<dbReference type="InterPro" id="IPR031636">
    <property type="entry name" value="PknG_TPR"/>
</dbReference>
<gene>
    <name evidence="11" type="ORF">GPX89_10885</name>
</gene>
<keyword evidence="4" id="KW-0547">Nucleotide-binding</keyword>
<keyword evidence="5 11" id="KW-0418">Kinase</keyword>
<evidence type="ECO:0000313" key="11">
    <source>
        <dbReference type="EMBL" id="MVU77745.1"/>
    </source>
</evidence>
<feature type="compositionally biased region" description="Low complexity" evidence="9">
    <location>
        <begin position="44"/>
        <end position="57"/>
    </location>
</feature>
<evidence type="ECO:0000256" key="5">
    <source>
        <dbReference type="ARBA" id="ARBA00022777"/>
    </source>
</evidence>
<dbReference type="PANTHER" id="PTHR24363:SF0">
    <property type="entry name" value="SERINE_THREONINE KINASE LIKE DOMAIN CONTAINING 1"/>
    <property type="match status" value="1"/>
</dbReference>
<feature type="region of interest" description="Disordered" evidence="9">
    <location>
        <begin position="25"/>
        <end position="81"/>
    </location>
</feature>
<evidence type="ECO:0000256" key="4">
    <source>
        <dbReference type="ARBA" id="ARBA00022741"/>
    </source>
</evidence>
<dbReference type="PANTHER" id="PTHR24363">
    <property type="entry name" value="SERINE/THREONINE PROTEIN KINASE"/>
    <property type="match status" value="1"/>
</dbReference>
<dbReference type="EC" id="2.7.11.1" evidence="1"/>
<dbReference type="Gene3D" id="3.30.200.20">
    <property type="entry name" value="Phosphorylase Kinase, domain 1"/>
    <property type="match status" value="1"/>
</dbReference>
<dbReference type="Proteomes" id="UP000466794">
    <property type="component" value="Unassembled WGS sequence"/>
</dbReference>
<comment type="catalytic activity">
    <reaction evidence="7">
        <text>L-threonyl-[protein] + ATP = O-phospho-L-threonyl-[protein] + ADP + H(+)</text>
        <dbReference type="Rhea" id="RHEA:46608"/>
        <dbReference type="Rhea" id="RHEA-COMP:11060"/>
        <dbReference type="Rhea" id="RHEA-COMP:11605"/>
        <dbReference type="ChEBI" id="CHEBI:15378"/>
        <dbReference type="ChEBI" id="CHEBI:30013"/>
        <dbReference type="ChEBI" id="CHEBI:30616"/>
        <dbReference type="ChEBI" id="CHEBI:61977"/>
        <dbReference type="ChEBI" id="CHEBI:456216"/>
        <dbReference type="EC" id="2.7.11.1"/>
    </reaction>
</comment>
<organism evidence="11 12">
    <name type="scientific">Nocardia terrae</name>
    <dbReference type="NCBI Taxonomy" id="2675851"/>
    <lineage>
        <taxon>Bacteria</taxon>
        <taxon>Bacillati</taxon>
        <taxon>Actinomycetota</taxon>
        <taxon>Actinomycetes</taxon>
        <taxon>Mycobacteriales</taxon>
        <taxon>Nocardiaceae</taxon>
        <taxon>Nocardia</taxon>
    </lineage>
</organism>
<dbReference type="InterPro" id="IPR000719">
    <property type="entry name" value="Prot_kinase_dom"/>
</dbReference>
<dbReference type="SMART" id="SM00220">
    <property type="entry name" value="S_TKc"/>
    <property type="match status" value="1"/>
</dbReference>
<evidence type="ECO:0000259" key="10">
    <source>
        <dbReference type="PROSITE" id="PS50011"/>
    </source>
</evidence>
<name>A0A7K1UTV0_9NOCA</name>
<keyword evidence="2" id="KW-0723">Serine/threonine-protein kinase</keyword>
<dbReference type="FunFam" id="3.30.200.20:FF:000205">
    <property type="entry name" value="Serine/threonine protein kinase"/>
    <property type="match status" value="1"/>
</dbReference>
<dbReference type="InterPro" id="IPR031634">
    <property type="entry name" value="PknG_rubred"/>
</dbReference>
<evidence type="ECO:0000256" key="8">
    <source>
        <dbReference type="ARBA" id="ARBA00048679"/>
    </source>
</evidence>
<comment type="catalytic activity">
    <reaction evidence="8">
        <text>L-seryl-[protein] + ATP = O-phospho-L-seryl-[protein] + ADP + H(+)</text>
        <dbReference type="Rhea" id="RHEA:17989"/>
        <dbReference type="Rhea" id="RHEA-COMP:9863"/>
        <dbReference type="Rhea" id="RHEA-COMP:11604"/>
        <dbReference type="ChEBI" id="CHEBI:15378"/>
        <dbReference type="ChEBI" id="CHEBI:29999"/>
        <dbReference type="ChEBI" id="CHEBI:30616"/>
        <dbReference type="ChEBI" id="CHEBI:83421"/>
        <dbReference type="ChEBI" id="CHEBI:456216"/>
        <dbReference type="EC" id="2.7.11.1"/>
    </reaction>
</comment>
<feature type="compositionally biased region" description="Low complexity" evidence="9">
    <location>
        <begin position="25"/>
        <end position="34"/>
    </location>
</feature>
<dbReference type="CDD" id="cd14014">
    <property type="entry name" value="STKc_PknB_like"/>
    <property type="match status" value="1"/>
</dbReference>
<dbReference type="SUPFAM" id="SSF56112">
    <property type="entry name" value="Protein kinase-like (PK-like)"/>
    <property type="match status" value="1"/>
</dbReference>
<dbReference type="Pfam" id="PF16918">
    <property type="entry name" value="PknG_TPR"/>
    <property type="match status" value="1"/>
</dbReference>
<dbReference type="FunFam" id="1.10.510.10:FF:000306">
    <property type="entry name" value="Serine/threonine protein kinase"/>
    <property type="match status" value="1"/>
</dbReference>
<dbReference type="SUPFAM" id="SSF48452">
    <property type="entry name" value="TPR-like"/>
    <property type="match status" value="1"/>
</dbReference>
<dbReference type="Pfam" id="PF00069">
    <property type="entry name" value="Pkinase"/>
    <property type="match status" value="1"/>
</dbReference>
<keyword evidence="6" id="KW-0067">ATP-binding</keyword>
<evidence type="ECO:0000256" key="2">
    <source>
        <dbReference type="ARBA" id="ARBA00022527"/>
    </source>
</evidence>
<dbReference type="GO" id="GO:0004674">
    <property type="term" value="F:protein serine/threonine kinase activity"/>
    <property type="evidence" value="ECO:0007669"/>
    <property type="project" value="UniProtKB-KW"/>
</dbReference>
<evidence type="ECO:0000313" key="12">
    <source>
        <dbReference type="Proteomes" id="UP000466794"/>
    </source>
</evidence>
<protein>
    <recommendedName>
        <fullName evidence="1">non-specific serine/threonine protein kinase</fullName>
        <ecNumber evidence="1">2.7.11.1</ecNumber>
    </recommendedName>
</protein>
<dbReference type="Gene3D" id="1.25.40.10">
    <property type="entry name" value="Tetratricopeptide repeat domain"/>
    <property type="match status" value="1"/>
</dbReference>
<keyword evidence="12" id="KW-1185">Reference proteome</keyword>
<dbReference type="Gene3D" id="1.10.510.10">
    <property type="entry name" value="Transferase(Phosphotransferase) domain 1"/>
    <property type="match status" value="1"/>
</dbReference>
<comment type="caution">
    <text evidence="11">The sequence shown here is derived from an EMBL/GenBank/DDBJ whole genome shotgun (WGS) entry which is preliminary data.</text>
</comment>
<evidence type="ECO:0000256" key="1">
    <source>
        <dbReference type="ARBA" id="ARBA00012513"/>
    </source>
</evidence>
<evidence type="ECO:0000256" key="6">
    <source>
        <dbReference type="ARBA" id="ARBA00022840"/>
    </source>
</evidence>
<dbReference type="Pfam" id="PF16919">
    <property type="entry name" value="PknG_rubred"/>
    <property type="match status" value="1"/>
</dbReference>
<evidence type="ECO:0000256" key="3">
    <source>
        <dbReference type="ARBA" id="ARBA00022679"/>
    </source>
</evidence>
<evidence type="ECO:0000256" key="7">
    <source>
        <dbReference type="ARBA" id="ARBA00047899"/>
    </source>
</evidence>
<sequence length="743" mass="79266">MSTCTRPDCGGTILDGFCDECGLAPATTQAPPTTNGASAAVAHSGTLAGSSRAGSARQSRRGSSRSSSRSTRTARSSRGRLGAGLVSIPQVPYRDPSTAVMADPQVPEHERFCSNCGQRVGRGREGVPGRTEGFCRNCGTAYSFTPKLAAGDLVAAQYEVLGCLAHGGLGWIYLARDRNVSDRWVVLKGLLDTGDADAMAAAVAERQFLATVEHPNIVKIFNFVKHPDPRTNEPIGYIVMEYVGGASLKELRSQRDAMGGLQPMPLAQGLAYILEILPAMGYLHSQSLLYCDFKPDNMIQTEEQLKLIDLGAVRHMDDEESAGFKTDGYCAPELEDQGASVESDLFTVARTLAVLTFNFDYRGTYRYTLPPATEVPLLAQFPSFRRLLERATAADPNERFGSASEMAEQIIGVLREVVAAQDGQPRPALSSVFSGERKVFGADPEQWPAIPAPGVIAAALPVPMVDPTDPAAGFLATTSIGDPRQLVAALQAAPVSSPEVTLALIRARIEAGDIATALGELAAWEESEDADWRITWYRGLAALAGGNFTAARDAFDTVYGMLPGEAATKLALAAARECAGDHDAASRLYFQVWRTDHGYPSAAFGLARTRLQERDIDGAISAADSVPASSSHHTAAQLAAFGAQLAGGSGRYLVAAGNRLEALALDPEHKAWRSIEVLDAARGLTAVSPGEPGATVLGHPFADRDLRRALESQYRELARLSSDKLARRDLVNRANAIRPVSWV</sequence>
<dbReference type="AlphaFoldDB" id="A0A7K1UTV0"/>
<accession>A0A7K1UTV0</accession>